<dbReference type="Proteomes" id="UP000276634">
    <property type="component" value="Unassembled WGS sequence"/>
</dbReference>
<dbReference type="GO" id="GO:0051607">
    <property type="term" value="P:defense response to virus"/>
    <property type="evidence" value="ECO:0007669"/>
    <property type="project" value="UniProtKB-KW"/>
</dbReference>
<keyword evidence="8" id="KW-0067">ATP-binding</keyword>
<dbReference type="InterPro" id="IPR027417">
    <property type="entry name" value="P-loop_NTPase"/>
</dbReference>
<dbReference type="GO" id="GO:0003723">
    <property type="term" value="F:RNA binding"/>
    <property type="evidence" value="ECO:0007669"/>
    <property type="project" value="TreeGrafter"/>
</dbReference>
<evidence type="ECO:0000313" key="11">
    <source>
        <dbReference type="EMBL" id="ROR32698.1"/>
    </source>
</evidence>
<dbReference type="InterPro" id="IPR014001">
    <property type="entry name" value="Helicase_ATP-bd"/>
</dbReference>
<dbReference type="Pfam" id="PF18019">
    <property type="entry name" value="Cas3_HD"/>
    <property type="match status" value="1"/>
</dbReference>
<evidence type="ECO:0000313" key="12">
    <source>
        <dbReference type="Proteomes" id="UP000276634"/>
    </source>
</evidence>
<dbReference type="InterPro" id="IPR006474">
    <property type="entry name" value="Helicase_Cas3_CRISPR-ass_core"/>
</dbReference>
<dbReference type="AlphaFoldDB" id="A0A3N1Y2F3"/>
<dbReference type="InterPro" id="IPR006483">
    <property type="entry name" value="CRISPR-assoc_Cas3_HD"/>
</dbReference>
<dbReference type="NCBIfam" id="TIGR01587">
    <property type="entry name" value="cas3_core"/>
    <property type="match status" value="1"/>
</dbReference>
<evidence type="ECO:0000256" key="5">
    <source>
        <dbReference type="ARBA" id="ARBA00022741"/>
    </source>
</evidence>
<feature type="domain" description="HD Cas3-type" evidence="10">
    <location>
        <begin position="17"/>
        <end position="223"/>
    </location>
</feature>
<dbReference type="RefSeq" id="WP_123401607.1">
    <property type="nucleotide sequence ID" value="NZ_RJVI01000002.1"/>
</dbReference>
<dbReference type="PANTHER" id="PTHR47963:SF9">
    <property type="entry name" value="CRISPR-ASSOCIATED ENDONUCLEASE_HELICASE CAS3"/>
    <property type="match status" value="1"/>
</dbReference>
<keyword evidence="6" id="KW-0378">Hydrolase</keyword>
<keyword evidence="12" id="KW-1185">Reference proteome</keyword>
<dbReference type="GO" id="GO:0003724">
    <property type="term" value="F:RNA helicase activity"/>
    <property type="evidence" value="ECO:0007669"/>
    <property type="project" value="TreeGrafter"/>
</dbReference>
<keyword evidence="5" id="KW-0547">Nucleotide-binding</keyword>
<organism evidence="11 12">
    <name type="scientific">Inmirania thermothiophila</name>
    <dbReference type="NCBI Taxonomy" id="1750597"/>
    <lineage>
        <taxon>Bacteria</taxon>
        <taxon>Pseudomonadati</taxon>
        <taxon>Pseudomonadota</taxon>
        <taxon>Gammaproteobacteria</taxon>
        <taxon>Chromatiales</taxon>
        <taxon>Ectothiorhodospiraceae</taxon>
        <taxon>Inmirania</taxon>
    </lineage>
</organism>
<comment type="similarity">
    <text evidence="1">In the N-terminal section; belongs to the CRISPR-associated nuclease Cas3-HD family.</text>
</comment>
<protein>
    <submittedName>
        <fullName evidence="11">CRISPR-associated Cas3 family helicase</fullName>
    </submittedName>
</protein>
<keyword evidence="3" id="KW-0540">Nuclease</keyword>
<dbReference type="InterPro" id="IPR050547">
    <property type="entry name" value="DEAD_box_RNA_helicases"/>
</dbReference>
<evidence type="ECO:0000256" key="8">
    <source>
        <dbReference type="ARBA" id="ARBA00022840"/>
    </source>
</evidence>
<dbReference type="Gene3D" id="1.10.3210.30">
    <property type="match status" value="1"/>
</dbReference>
<accession>A0A3N1Y2F3</accession>
<evidence type="ECO:0000256" key="1">
    <source>
        <dbReference type="ARBA" id="ARBA00006847"/>
    </source>
</evidence>
<dbReference type="EMBL" id="RJVI01000002">
    <property type="protein sequence ID" value="ROR32698.1"/>
    <property type="molecule type" value="Genomic_DNA"/>
</dbReference>
<comment type="similarity">
    <text evidence="2">In the central section; belongs to the CRISPR-associated helicase Cas3 family.</text>
</comment>
<dbReference type="OrthoDB" id="9810236at2"/>
<dbReference type="PROSITE" id="PS51643">
    <property type="entry name" value="HD_CAS3"/>
    <property type="match status" value="1"/>
</dbReference>
<dbReference type="GO" id="GO:0046872">
    <property type="term" value="F:metal ion binding"/>
    <property type="evidence" value="ECO:0007669"/>
    <property type="project" value="UniProtKB-KW"/>
</dbReference>
<sequence>MSEPRAASARLFWGKCTEGGLLPLSCHALDVALTFRTLCGLPGIRRALEAAAGRHLHARDLDRLAVLALLHDVGKANLGFQYKVFPNPPFKHAKSAGHVAELAALFDDAHPELNQAFARALQVKVLSGWFAEDGCGLEAFLLATWSHHGRPVSFAGSLAGRAGTWARYWRPYQGHDPMAAVAELVACARKAFPAAFEPGGVPLPESPRFQHLFAGLVMLADWLGSHPHWFPVEDVDPAARLAHGRRAAARQLQAVGLDPDPLRPVLAGGPSAFQGRFPFAPRPLQQAVHEQNPDDSATRLLIAESETGSGKTEAALDWFFTLFAAGRVDGLYFALPTRVAARELYTRVQATMARWFPAPTRRPVTVLAVPGYAQVDGLPAEQVLPPAEAANLWQDDAQERLQERVWAIEHPKRFLAATVAVGTIDQALLSAVQTKHAHLRGACLARSLLVVDEVHASDRYMSRLLEHLLEHHLALGGYAMLLSATLGAAARERYLAVARGQNPNRVGPPPLDDCQRLPYPRLTRADGSARPCGRDVRAKAVAVEEVPLAFAPEALAERIAEALRAGARVMVVMNTVARANALHRALERQADMDPAWGFRCAGVPCPHHGRFAPEDRLLLDAAVSARLGKEGPRGPVLLIGTQTLEQSLDIDADLLVTDLCPADVLLQRIGRLHRHNRSRPHEFEQACCLLLVPEGDLLGGLDEQGYAKGEYRRIGWGFGAKGGGIYEDLRTLELTRRALAVTPTIEIPADNRRLVEEATHPESLAALEGEDERWARHGQRVLGGDIVKGQQAEAVVLHFDRCFGDLAFNEMGLKVATRLGAEALRLPLDRPVTSPFGQALHEITIPEHLAPEQPEEKITVEDHADGVIHLRCAGVRYTYSRHGLEKKEEP</sequence>
<dbReference type="NCBIfam" id="TIGR01596">
    <property type="entry name" value="cas3_HD"/>
    <property type="match status" value="1"/>
</dbReference>
<dbReference type="InterPro" id="IPR038257">
    <property type="entry name" value="CRISPR-assoc_Cas3_HD_sf"/>
</dbReference>
<keyword evidence="9" id="KW-0051">Antiviral defense</keyword>
<name>A0A3N1Y2F3_9GAMM</name>
<evidence type="ECO:0000256" key="2">
    <source>
        <dbReference type="ARBA" id="ARBA00009046"/>
    </source>
</evidence>
<dbReference type="SMART" id="SM00487">
    <property type="entry name" value="DEXDc"/>
    <property type="match status" value="1"/>
</dbReference>
<dbReference type="InterPro" id="IPR054712">
    <property type="entry name" value="Cas3-like_dom"/>
</dbReference>
<reference evidence="11 12" key="1">
    <citation type="submission" date="2018-11" db="EMBL/GenBank/DDBJ databases">
        <title>Genomic Encyclopedia of Type Strains, Phase IV (KMG-IV): sequencing the most valuable type-strain genomes for metagenomic binning, comparative biology and taxonomic classification.</title>
        <authorList>
            <person name="Goeker M."/>
        </authorList>
    </citation>
    <scope>NUCLEOTIDE SEQUENCE [LARGE SCALE GENOMIC DNA]</scope>
    <source>
        <strain evidence="11 12">DSM 100275</strain>
    </source>
</reference>
<evidence type="ECO:0000256" key="6">
    <source>
        <dbReference type="ARBA" id="ARBA00022801"/>
    </source>
</evidence>
<proteinExistence type="inferred from homology"/>
<keyword evidence="7" id="KW-0347">Helicase</keyword>
<dbReference type="GO" id="GO:0004518">
    <property type="term" value="F:nuclease activity"/>
    <property type="evidence" value="ECO:0007669"/>
    <property type="project" value="UniProtKB-KW"/>
</dbReference>
<dbReference type="SUPFAM" id="SSF52540">
    <property type="entry name" value="P-loop containing nucleoside triphosphate hydrolases"/>
    <property type="match status" value="1"/>
</dbReference>
<dbReference type="Pfam" id="PF22590">
    <property type="entry name" value="Cas3-like_C_2"/>
    <property type="match status" value="1"/>
</dbReference>
<comment type="caution">
    <text evidence="11">The sequence shown here is derived from an EMBL/GenBank/DDBJ whole genome shotgun (WGS) entry which is preliminary data.</text>
</comment>
<dbReference type="CDD" id="cd09641">
    <property type="entry name" value="Cas3''_I"/>
    <property type="match status" value="1"/>
</dbReference>
<dbReference type="GO" id="GO:0016787">
    <property type="term" value="F:hydrolase activity"/>
    <property type="evidence" value="ECO:0007669"/>
    <property type="project" value="UniProtKB-KW"/>
</dbReference>
<gene>
    <name evidence="11" type="ORF">EDC57_1905</name>
</gene>
<evidence type="ECO:0000256" key="3">
    <source>
        <dbReference type="ARBA" id="ARBA00022722"/>
    </source>
</evidence>
<dbReference type="PANTHER" id="PTHR47963">
    <property type="entry name" value="DEAD-BOX ATP-DEPENDENT RNA HELICASE 47, MITOCHONDRIAL"/>
    <property type="match status" value="1"/>
</dbReference>
<dbReference type="Gene3D" id="3.40.50.300">
    <property type="entry name" value="P-loop containing nucleotide triphosphate hydrolases"/>
    <property type="match status" value="2"/>
</dbReference>
<evidence type="ECO:0000256" key="7">
    <source>
        <dbReference type="ARBA" id="ARBA00022806"/>
    </source>
</evidence>
<keyword evidence="4" id="KW-0479">Metal-binding</keyword>
<dbReference type="GO" id="GO:0005524">
    <property type="term" value="F:ATP binding"/>
    <property type="evidence" value="ECO:0007669"/>
    <property type="project" value="UniProtKB-KW"/>
</dbReference>
<evidence type="ECO:0000256" key="9">
    <source>
        <dbReference type="ARBA" id="ARBA00023118"/>
    </source>
</evidence>
<evidence type="ECO:0000259" key="10">
    <source>
        <dbReference type="PROSITE" id="PS51643"/>
    </source>
</evidence>
<evidence type="ECO:0000256" key="4">
    <source>
        <dbReference type="ARBA" id="ARBA00022723"/>
    </source>
</evidence>